<evidence type="ECO:0000256" key="1">
    <source>
        <dbReference type="SAM" id="Coils"/>
    </source>
</evidence>
<keyword evidence="1" id="KW-0175">Coiled coil</keyword>
<name>A0AB39N2G4_9ACTN</name>
<accession>A0AB39N2G4</accession>
<dbReference type="AlphaFoldDB" id="A0AB39N2G4"/>
<organism evidence="2">
    <name type="scientific">Streptomyces sp. R11</name>
    <dbReference type="NCBI Taxonomy" id="3238625"/>
    <lineage>
        <taxon>Bacteria</taxon>
        <taxon>Bacillati</taxon>
        <taxon>Actinomycetota</taxon>
        <taxon>Actinomycetes</taxon>
        <taxon>Kitasatosporales</taxon>
        <taxon>Streptomycetaceae</taxon>
        <taxon>Streptomyces</taxon>
    </lineage>
</organism>
<proteinExistence type="predicted"/>
<dbReference type="Pfam" id="PF05120">
    <property type="entry name" value="GvpG"/>
    <property type="match status" value="1"/>
</dbReference>
<dbReference type="InterPro" id="IPR007804">
    <property type="entry name" value="GvpG"/>
</dbReference>
<dbReference type="RefSeq" id="WP_369272824.1">
    <property type="nucleotide sequence ID" value="NZ_CP163432.1"/>
</dbReference>
<protein>
    <submittedName>
        <fullName evidence="2">Gas vesicle protein GvpG</fullName>
    </submittedName>
</protein>
<sequence length="84" mass="9377">MGLITGLLTLPIAPVRGVVWVTEKLQDAAERELHDPGVLRAQLALLNQDLEDGSISLEEFEREEERLLDRLHAAQSCSASNDRR</sequence>
<reference evidence="2" key="1">
    <citation type="submission" date="2024-07" db="EMBL/GenBank/DDBJ databases">
        <authorList>
            <person name="Yu S.T."/>
        </authorList>
    </citation>
    <scope>NUCLEOTIDE SEQUENCE</scope>
    <source>
        <strain evidence="2">R11</strain>
    </source>
</reference>
<dbReference type="EMBL" id="CP163432">
    <property type="protein sequence ID" value="XDQ12676.1"/>
    <property type="molecule type" value="Genomic_DNA"/>
</dbReference>
<feature type="coiled-coil region" evidence="1">
    <location>
        <begin position="43"/>
        <end position="77"/>
    </location>
</feature>
<gene>
    <name evidence="2" type="ORF">AB5J55_25135</name>
</gene>
<evidence type="ECO:0000313" key="2">
    <source>
        <dbReference type="EMBL" id="XDQ12676.1"/>
    </source>
</evidence>